<dbReference type="Pfam" id="PF00581">
    <property type="entry name" value="Rhodanese"/>
    <property type="match status" value="1"/>
</dbReference>
<evidence type="ECO:0000313" key="10">
    <source>
        <dbReference type="Proteomes" id="UP000051264"/>
    </source>
</evidence>
<dbReference type="InterPro" id="IPR050260">
    <property type="entry name" value="FAD-bd_OxRdtase"/>
</dbReference>
<comment type="cofactor">
    <cofactor evidence="1">
        <name>FAD</name>
        <dbReference type="ChEBI" id="CHEBI:57692"/>
    </cofactor>
</comment>
<sequence>MMKYLIIGGVAGGMSAATRLRRLDEQAEIIILEKGPYVSFANCGLPYYLAGEISERSDLLVKTAAQLTKRFKLDIRQNSEVTAINRTDQSVTVKTAQGTYQEHYDRLILSTGAQPVVPAIEGLDSAQHVYTLRNVPDVDQILAQAKASQKAVVIGAGFIGLEIAEALVNRGLQVTIVERGTHVLPSFDIEMAMFVQRALVQHGVTVLTENAVTAFEAAGQTLVLANGQTLASDLTILAVGVQPATQLANAAGLQLGLRKGLIVNDHYQTSDPLIYAIGDAIIVKQTTTNQDTLISLASPANRQGRQVADVLAGKNRLNRGSLGTAIVRVFEMAGGSTGLNESQLQAAGLTYQVLHLSGKSHAGYFPGAETIWLKLLFQPQTGELFGAQAVGPDGVDKRIDVLATAIKAGLTVDDLPELELSYAPPFGSAKDIINLAGYAAQNLMAGDSQSVQWHELAAAMAAGAQLVDVREPAEHQQGAIPGAINIPLDDLRQRMSELPKSNHYIVSCASGLRSYLAERILKQNGYQVQNLDGAYALYALMQPKD</sequence>
<dbReference type="InterPro" id="IPR004099">
    <property type="entry name" value="Pyr_nucl-diS_OxRdtase_dimer"/>
</dbReference>
<accession>A0A0R1RYX2</accession>
<dbReference type="Gene3D" id="3.40.250.10">
    <property type="entry name" value="Rhodanese-like domain"/>
    <property type="match status" value="1"/>
</dbReference>
<evidence type="ECO:0000256" key="3">
    <source>
        <dbReference type="ARBA" id="ARBA00022630"/>
    </source>
</evidence>
<evidence type="ECO:0000256" key="1">
    <source>
        <dbReference type="ARBA" id="ARBA00001974"/>
    </source>
</evidence>
<gene>
    <name evidence="9" type="ORF">FC69_GL000536</name>
</gene>
<comment type="similarity">
    <text evidence="2">Belongs to the class-III pyridine nucleotide-disulfide oxidoreductase family.</text>
</comment>
<dbReference type="AlphaFoldDB" id="A0A0R1RYX2"/>
<feature type="domain" description="Rhodanese" evidence="8">
    <location>
        <begin position="460"/>
        <end position="543"/>
    </location>
</feature>
<keyword evidence="5" id="KW-0560">Oxidoreductase</keyword>
<dbReference type="eggNOG" id="COG0446">
    <property type="taxonomic scope" value="Bacteria"/>
</dbReference>
<dbReference type="PANTHER" id="PTHR43429">
    <property type="entry name" value="PYRIDINE NUCLEOTIDE-DISULFIDE OXIDOREDUCTASE DOMAIN-CONTAINING"/>
    <property type="match status" value="1"/>
</dbReference>
<dbReference type="InterPro" id="IPR001763">
    <property type="entry name" value="Rhodanese-like_dom"/>
</dbReference>
<evidence type="ECO:0000256" key="5">
    <source>
        <dbReference type="ARBA" id="ARBA00023002"/>
    </source>
</evidence>
<dbReference type="CDD" id="cd01524">
    <property type="entry name" value="RHOD_Pyr_redox"/>
    <property type="match status" value="1"/>
</dbReference>
<dbReference type="SMART" id="SM00450">
    <property type="entry name" value="RHOD"/>
    <property type="match status" value="1"/>
</dbReference>
<dbReference type="PATRIC" id="fig|1423747.3.peg.547"/>
<evidence type="ECO:0000256" key="7">
    <source>
        <dbReference type="ARBA" id="ARBA00023284"/>
    </source>
</evidence>
<dbReference type="PROSITE" id="PS50206">
    <property type="entry name" value="RHODANESE_3"/>
    <property type="match status" value="1"/>
</dbReference>
<evidence type="ECO:0000256" key="2">
    <source>
        <dbReference type="ARBA" id="ARBA00009130"/>
    </source>
</evidence>
<dbReference type="SUPFAM" id="SSF52821">
    <property type="entry name" value="Rhodanese/Cell cycle control phosphatase"/>
    <property type="match status" value="1"/>
</dbReference>
<dbReference type="GO" id="GO:0016491">
    <property type="term" value="F:oxidoreductase activity"/>
    <property type="evidence" value="ECO:0007669"/>
    <property type="project" value="UniProtKB-KW"/>
</dbReference>
<dbReference type="InterPro" id="IPR016156">
    <property type="entry name" value="FAD/NAD-linked_Rdtase_dimer_sf"/>
</dbReference>
<dbReference type="PRINTS" id="PR00411">
    <property type="entry name" value="PNDRDTASEI"/>
</dbReference>
<protein>
    <submittedName>
        <fullName evidence="9">Coenzyme A disulfide reductase</fullName>
    </submittedName>
</protein>
<dbReference type="SUPFAM" id="SSF55424">
    <property type="entry name" value="FAD/NAD-linked reductases, dimerisation (C-terminal) domain"/>
    <property type="match status" value="1"/>
</dbReference>
<comment type="caution">
    <text evidence="9">The sequence shown here is derived from an EMBL/GenBank/DDBJ whole genome shotgun (WGS) entry which is preliminary data.</text>
</comment>
<dbReference type="Proteomes" id="UP000051264">
    <property type="component" value="Unassembled WGS sequence"/>
</dbReference>
<dbReference type="EMBL" id="AZEX01000014">
    <property type="protein sequence ID" value="KRL61641.1"/>
    <property type="molecule type" value="Genomic_DNA"/>
</dbReference>
<dbReference type="PANTHER" id="PTHR43429:SF1">
    <property type="entry name" value="NAD(P)H SULFUR OXIDOREDUCTASE (COA-DEPENDENT)"/>
    <property type="match status" value="1"/>
</dbReference>
<evidence type="ECO:0000256" key="6">
    <source>
        <dbReference type="ARBA" id="ARBA00023097"/>
    </source>
</evidence>
<keyword evidence="4" id="KW-0274">FAD</keyword>
<dbReference type="Gene3D" id="3.50.50.60">
    <property type="entry name" value="FAD/NAD(P)-binding domain"/>
    <property type="match status" value="2"/>
</dbReference>
<evidence type="ECO:0000313" key="9">
    <source>
        <dbReference type="EMBL" id="KRL61641.1"/>
    </source>
</evidence>
<dbReference type="Pfam" id="PF07992">
    <property type="entry name" value="Pyr_redox_2"/>
    <property type="match status" value="1"/>
</dbReference>
<dbReference type="SUPFAM" id="SSF51905">
    <property type="entry name" value="FAD/NAD(P)-binding domain"/>
    <property type="match status" value="2"/>
</dbReference>
<dbReference type="InterPro" id="IPR023753">
    <property type="entry name" value="FAD/NAD-binding_dom"/>
</dbReference>
<reference evidence="9 10" key="1">
    <citation type="journal article" date="2015" name="Genome Announc.">
        <title>Expanding the biotechnology potential of lactobacilli through comparative genomics of 213 strains and associated genera.</title>
        <authorList>
            <person name="Sun Z."/>
            <person name="Harris H.M."/>
            <person name="McCann A."/>
            <person name="Guo C."/>
            <person name="Argimon S."/>
            <person name="Zhang W."/>
            <person name="Yang X."/>
            <person name="Jeffery I.B."/>
            <person name="Cooney J.C."/>
            <person name="Kagawa T.F."/>
            <person name="Liu W."/>
            <person name="Song Y."/>
            <person name="Salvetti E."/>
            <person name="Wrobel A."/>
            <person name="Rasinkangas P."/>
            <person name="Parkhill J."/>
            <person name="Rea M.C."/>
            <person name="O'Sullivan O."/>
            <person name="Ritari J."/>
            <person name="Douillard F.P."/>
            <person name="Paul Ross R."/>
            <person name="Yang R."/>
            <person name="Briner A.E."/>
            <person name="Felis G.E."/>
            <person name="de Vos W.M."/>
            <person name="Barrangou R."/>
            <person name="Klaenhammer T.R."/>
            <person name="Caufield P.W."/>
            <person name="Cui Y."/>
            <person name="Zhang H."/>
            <person name="O'Toole P.W."/>
        </authorList>
    </citation>
    <scope>NUCLEOTIDE SEQUENCE [LARGE SCALE GENOMIC DNA]</scope>
    <source>
        <strain evidence="9 10">DSM 14340</strain>
    </source>
</reference>
<evidence type="ECO:0000256" key="4">
    <source>
        <dbReference type="ARBA" id="ARBA00022827"/>
    </source>
</evidence>
<dbReference type="Pfam" id="PF02852">
    <property type="entry name" value="Pyr_redox_dim"/>
    <property type="match status" value="1"/>
</dbReference>
<keyword evidence="3" id="KW-0285">Flavoprotein</keyword>
<organism evidence="9 10">
    <name type="scientific">Latilactobacillus fuchuensis DSM 14340 = JCM 11249</name>
    <dbReference type="NCBI Taxonomy" id="1423747"/>
    <lineage>
        <taxon>Bacteria</taxon>
        <taxon>Bacillati</taxon>
        <taxon>Bacillota</taxon>
        <taxon>Bacilli</taxon>
        <taxon>Lactobacillales</taxon>
        <taxon>Lactobacillaceae</taxon>
        <taxon>Latilactobacillus</taxon>
    </lineage>
</organism>
<dbReference type="PRINTS" id="PR00368">
    <property type="entry name" value="FADPNR"/>
</dbReference>
<evidence type="ECO:0000259" key="8">
    <source>
        <dbReference type="PROSITE" id="PS50206"/>
    </source>
</evidence>
<dbReference type="STRING" id="1423747.FC69_GL000536"/>
<proteinExistence type="inferred from homology"/>
<dbReference type="InterPro" id="IPR036873">
    <property type="entry name" value="Rhodanese-like_dom_sf"/>
</dbReference>
<dbReference type="InterPro" id="IPR036188">
    <property type="entry name" value="FAD/NAD-bd_sf"/>
</dbReference>
<keyword evidence="6" id="KW-0558">Oxidation</keyword>
<name>A0A0R1RYX2_9LACO</name>
<dbReference type="eggNOG" id="COG0607">
    <property type="taxonomic scope" value="Bacteria"/>
</dbReference>
<keyword evidence="7" id="KW-0676">Redox-active center</keyword>